<feature type="region of interest" description="Disordered" evidence="1">
    <location>
        <begin position="334"/>
        <end position="480"/>
    </location>
</feature>
<feature type="region of interest" description="Disordered" evidence="1">
    <location>
        <begin position="292"/>
        <end position="311"/>
    </location>
</feature>
<feature type="region of interest" description="Disordered" evidence="1">
    <location>
        <begin position="641"/>
        <end position="690"/>
    </location>
</feature>
<feature type="compositionally biased region" description="Polar residues" evidence="1">
    <location>
        <begin position="387"/>
        <end position="405"/>
    </location>
</feature>
<dbReference type="EMBL" id="JAWDGP010007012">
    <property type="protein sequence ID" value="KAK3731350.1"/>
    <property type="molecule type" value="Genomic_DNA"/>
</dbReference>
<feature type="region of interest" description="Disordered" evidence="1">
    <location>
        <begin position="263"/>
        <end position="284"/>
    </location>
</feature>
<dbReference type="AlphaFoldDB" id="A0AAE1CRS6"/>
<feature type="compositionally biased region" description="Polar residues" evidence="1">
    <location>
        <begin position="506"/>
        <end position="529"/>
    </location>
</feature>
<accession>A0AAE1CRS6</accession>
<organism evidence="2 3">
    <name type="scientific">Elysia crispata</name>
    <name type="common">lettuce slug</name>
    <dbReference type="NCBI Taxonomy" id="231223"/>
    <lineage>
        <taxon>Eukaryota</taxon>
        <taxon>Metazoa</taxon>
        <taxon>Spiralia</taxon>
        <taxon>Lophotrochozoa</taxon>
        <taxon>Mollusca</taxon>
        <taxon>Gastropoda</taxon>
        <taxon>Heterobranchia</taxon>
        <taxon>Euthyneura</taxon>
        <taxon>Panpulmonata</taxon>
        <taxon>Sacoglossa</taxon>
        <taxon>Placobranchoidea</taxon>
        <taxon>Plakobranchidae</taxon>
        <taxon>Elysia</taxon>
    </lineage>
</organism>
<feature type="compositionally biased region" description="Low complexity" evidence="1">
    <location>
        <begin position="419"/>
        <end position="451"/>
    </location>
</feature>
<evidence type="ECO:0000313" key="3">
    <source>
        <dbReference type="Proteomes" id="UP001283361"/>
    </source>
</evidence>
<gene>
    <name evidence="2" type="ORF">RRG08_050983</name>
</gene>
<proteinExistence type="predicted"/>
<feature type="compositionally biased region" description="Low complexity" evidence="1">
    <location>
        <begin position="492"/>
        <end position="505"/>
    </location>
</feature>
<sequence>MVLMPVYISEGLKSHGGDGGVLSFTALKRWEKKGGGKAGYCRVPHLKRWGNGGGALRFTALKKMRRRGFQTLARTISLMRGMGGASTLARAPQRRSPVFGHHNGSAAHSPAGTPPHGPGSVRDVDGGGGGQINSILLPVNQRYLASKGYYRQQGWPKGTYVEPEEEAQLNTLAEEPRADAISRRKMFQKTRSQRQNWSLCESGEKENGAIDGVDGAEVEGSDGVKARTSSSGRGEWFTKSMDDSLSQDEGVRARIDSVGQNTFFSTTTEESSTDSLDAAGSETERALEEIRRQYHESQKAERKESEELFLPRRRSDKQATFGDVLDSFGLFQEEDSEENAENPGPKKCGQHRSGITDLNGPNRIRISSDGDDEGAGGSLLLPDDTNRSNNYFISPVSSRQTTVEKSPTLHGSHDDEYPQNSNGGSSSNNNNNNNNNNDDNNNNNESDQNSKSQEENEKLIASNNKANLEERRDRQDSGSGEVKIIVSSFSSGSVVGTSWGSTSKSRSASPDITRASGVSSAGTSNNGNKLTVERGQQASSDSGSSSSGGTAVNVVVATDADIDGPTPRNFLSEESDGVTDRDSISRTHSPCGFPLSRPSSGDSRERSSSQGSTLTTSCCQTSEADFLLVCQAEMGEAVNATVRRSSPAGGSGFGSRGRSQGGTRSGAGSPAPKLGDLLPAGEENGSSKYRLSALPTNINPLELMRRLRHSQAHSTTTLSPNCNLGSLDQLSLECRQSSIKETSVTLGVFVIFRCAVT</sequence>
<feature type="region of interest" description="Disordered" evidence="1">
    <location>
        <begin position="86"/>
        <end position="129"/>
    </location>
</feature>
<feature type="region of interest" description="Disordered" evidence="1">
    <location>
        <begin position="492"/>
        <end position="616"/>
    </location>
</feature>
<feature type="compositionally biased region" description="Low complexity" evidence="1">
    <location>
        <begin position="535"/>
        <end position="559"/>
    </location>
</feature>
<protein>
    <submittedName>
        <fullName evidence="2">Uncharacterized protein</fullName>
    </submittedName>
</protein>
<name>A0AAE1CRS6_9GAST</name>
<keyword evidence="3" id="KW-1185">Reference proteome</keyword>
<reference evidence="2" key="1">
    <citation type="journal article" date="2023" name="G3 (Bethesda)">
        <title>A reference genome for the long-term kleptoplast-retaining sea slug Elysia crispata morphotype clarki.</title>
        <authorList>
            <person name="Eastman K.E."/>
            <person name="Pendleton A.L."/>
            <person name="Shaikh M.A."/>
            <person name="Suttiyut T."/>
            <person name="Ogas R."/>
            <person name="Tomko P."/>
            <person name="Gavelis G."/>
            <person name="Widhalm J.R."/>
            <person name="Wisecaver J.H."/>
        </authorList>
    </citation>
    <scope>NUCLEOTIDE SEQUENCE</scope>
    <source>
        <strain evidence="2">ECLA1</strain>
    </source>
</reference>
<feature type="region of interest" description="Disordered" evidence="1">
    <location>
        <begin position="205"/>
        <end position="244"/>
    </location>
</feature>
<feature type="compositionally biased region" description="Gly residues" evidence="1">
    <location>
        <begin position="649"/>
        <end position="665"/>
    </location>
</feature>
<evidence type="ECO:0000313" key="2">
    <source>
        <dbReference type="EMBL" id="KAK3731350.1"/>
    </source>
</evidence>
<feature type="compositionally biased region" description="Basic and acidic residues" evidence="1">
    <location>
        <begin position="467"/>
        <end position="476"/>
    </location>
</feature>
<evidence type="ECO:0000256" key="1">
    <source>
        <dbReference type="SAM" id="MobiDB-lite"/>
    </source>
</evidence>
<feature type="compositionally biased region" description="Basic and acidic residues" evidence="1">
    <location>
        <begin position="292"/>
        <end position="310"/>
    </location>
</feature>
<dbReference type="Proteomes" id="UP001283361">
    <property type="component" value="Unassembled WGS sequence"/>
</dbReference>
<comment type="caution">
    <text evidence="2">The sequence shown here is derived from an EMBL/GenBank/DDBJ whole genome shotgun (WGS) entry which is preliminary data.</text>
</comment>